<dbReference type="PROSITE" id="PS50213">
    <property type="entry name" value="FAS1"/>
    <property type="match status" value="1"/>
</dbReference>
<dbReference type="GO" id="GO:0005615">
    <property type="term" value="C:extracellular space"/>
    <property type="evidence" value="ECO:0007669"/>
    <property type="project" value="TreeGrafter"/>
</dbReference>
<dbReference type="Pfam" id="PF02469">
    <property type="entry name" value="Fasciclin"/>
    <property type="match status" value="1"/>
</dbReference>
<protein>
    <submittedName>
        <fullName evidence="2">Fasciclin domain-containing protein</fullName>
    </submittedName>
</protein>
<dbReference type="Gene3D" id="2.30.180.10">
    <property type="entry name" value="FAS1 domain"/>
    <property type="match status" value="1"/>
</dbReference>
<dbReference type="InterPro" id="IPR050904">
    <property type="entry name" value="Adhesion/Biosynth-related"/>
</dbReference>
<dbReference type="PROSITE" id="PS51257">
    <property type="entry name" value="PROKAR_LIPOPROTEIN"/>
    <property type="match status" value="1"/>
</dbReference>
<dbReference type="OrthoDB" id="954504at2"/>
<feature type="domain" description="FAS1" evidence="1">
    <location>
        <begin position="37"/>
        <end position="170"/>
    </location>
</feature>
<dbReference type="SMART" id="SM00554">
    <property type="entry name" value="FAS1"/>
    <property type="match status" value="1"/>
</dbReference>
<comment type="caution">
    <text evidence="2">The sequence shown here is derived from an EMBL/GenBank/DDBJ whole genome shotgun (WGS) entry which is preliminary data.</text>
</comment>
<gene>
    <name evidence="2" type="ORF">FDK13_22440</name>
</gene>
<dbReference type="PANTHER" id="PTHR10900">
    <property type="entry name" value="PERIOSTIN-RELATED"/>
    <property type="match status" value="1"/>
</dbReference>
<organism evidence="2 3">
    <name type="scientific">Dyadobacter frigoris</name>
    <dbReference type="NCBI Taxonomy" id="2576211"/>
    <lineage>
        <taxon>Bacteria</taxon>
        <taxon>Pseudomonadati</taxon>
        <taxon>Bacteroidota</taxon>
        <taxon>Cytophagia</taxon>
        <taxon>Cytophagales</taxon>
        <taxon>Spirosomataceae</taxon>
        <taxon>Dyadobacter</taxon>
    </lineage>
</organism>
<dbReference type="InterPro" id="IPR000782">
    <property type="entry name" value="FAS1_domain"/>
</dbReference>
<accession>A0A4U6CXN2</accession>
<dbReference type="PANTHER" id="PTHR10900:SF122">
    <property type="entry name" value="FAS1 DOMAIN-CONTAINING PROTEIN"/>
    <property type="match status" value="1"/>
</dbReference>
<dbReference type="RefSeq" id="WP_137342264.1">
    <property type="nucleotide sequence ID" value="NZ_BSQH01000009.1"/>
</dbReference>
<sequence length="174" mass="19237">MKKINFIGRYAAFFLIVTFFSGIVTSCTEKDSDIVKPKTITDVILQNSEFSTLREIILANDLSDALRTENLTLFAPNDAAFKNSNITSAKINSMTKDSARAFVFKHIIGQNQTYETLKTQKYSTLVKGDSIIITNRTTDPTTLILNGLANVITKNVNADNGTIQVINKPLVVVK</sequence>
<dbReference type="SUPFAM" id="SSF82153">
    <property type="entry name" value="FAS1 domain"/>
    <property type="match status" value="1"/>
</dbReference>
<evidence type="ECO:0000313" key="3">
    <source>
        <dbReference type="Proteomes" id="UP000304900"/>
    </source>
</evidence>
<dbReference type="Proteomes" id="UP000304900">
    <property type="component" value="Unassembled WGS sequence"/>
</dbReference>
<dbReference type="EMBL" id="SZVO01000011">
    <property type="protein sequence ID" value="TKT89620.1"/>
    <property type="molecule type" value="Genomic_DNA"/>
</dbReference>
<proteinExistence type="predicted"/>
<dbReference type="AlphaFoldDB" id="A0A4U6CXN2"/>
<reference evidence="2 3" key="1">
    <citation type="submission" date="2019-05" db="EMBL/GenBank/DDBJ databases">
        <title>Dyadobacter AR-3-8 sp. nov., isolated from arctic soil.</title>
        <authorList>
            <person name="Chaudhary D.K."/>
        </authorList>
    </citation>
    <scope>NUCLEOTIDE SEQUENCE [LARGE SCALE GENOMIC DNA]</scope>
    <source>
        <strain evidence="2 3">AR-3-8</strain>
    </source>
</reference>
<dbReference type="InterPro" id="IPR036378">
    <property type="entry name" value="FAS1_dom_sf"/>
</dbReference>
<keyword evidence="3" id="KW-1185">Reference proteome</keyword>
<name>A0A4U6CXN2_9BACT</name>
<evidence type="ECO:0000259" key="1">
    <source>
        <dbReference type="PROSITE" id="PS50213"/>
    </source>
</evidence>
<evidence type="ECO:0000313" key="2">
    <source>
        <dbReference type="EMBL" id="TKT89620.1"/>
    </source>
</evidence>